<organism evidence="6">
    <name type="scientific">Medioppia subpectinata</name>
    <dbReference type="NCBI Taxonomy" id="1979941"/>
    <lineage>
        <taxon>Eukaryota</taxon>
        <taxon>Metazoa</taxon>
        <taxon>Ecdysozoa</taxon>
        <taxon>Arthropoda</taxon>
        <taxon>Chelicerata</taxon>
        <taxon>Arachnida</taxon>
        <taxon>Acari</taxon>
        <taxon>Acariformes</taxon>
        <taxon>Sarcoptiformes</taxon>
        <taxon>Oribatida</taxon>
        <taxon>Brachypylina</taxon>
        <taxon>Oppioidea</taxon>
        <taxon>Oppiidae</taxon>
        <taxon>Medioppia</taxon>
    </lineage>
</organism>
<dbReference type="Pfam" id="PF07677">
    <property type="entry name" value="A2M_recep"/>
    <property type="match status" value="1"/>
</dbReference>
<dbReference type="GO" id="GO:0004866">
    <property type="term" value="F:endopeptidase inhibitor activity"/>
    <property type="evidence" value="ECO:0007669"/>
    <property type="project" value="InterPro"/>
</dbReference>
<dbReference type="Gene3D" id="2.60.40.10">
    <property type="entry name" value="Immunoglobulins"/>
    <property type="match status" value="1"/>
</dbReference>
<dbReference type="EMBL" id="OC855620">
    <property type="protein sequence ID" value="CAD7622347.1"/>
    <property type="molecule type" value="Genomic_DNA"/>
</dbReference>
<dbReference type="GO" id="GO:0005615">
    <property type="term" value="C:extracellular space"/>
    <property type="evidence" value="ECO:0007669"/>
    <property type="project" value="InterPro"/>
</dbReference>
<feature type="domain" description="Alpha-macroglobulin receptor-binding" evidence="5">
    <location>
        <begin position="1039"/>
        <end position="1125"/>
    </location>
</feature>
<dbReference type="Pfam" id="PF00207">
    <property type="entry name" value="A2M"/>
    <property type="match status" value="1"/>
</dbReference>
<dbReference type="InterPro" id="IPR001599">
    <property type="entry name" value="Macroglobln_a2"/>
</dbReference>
<dbReference type="Gene3D" id="2.60.40.1940">
    <property type="match status" value="1"/>
</dbReference>
<protein>
    <submittedName>
        <fullName evidence="6">Uncharacterized protein</fullName>
    </submittedName>
</protein>
<evidence type="ECO:0000256" key="3">
    <source>
        <dbReference type="SAM" id="MobiDB-lite"/>
    </source>
</evidence>
<dbReference type="InterPro" id="IPR041555">
    <property type="entry name" value="MG3"/>
</dbReference>
<dbReference type="Gene3D" id="2.20.130.20">
    <property type="match status" value="1"/>
</dbReference>
<dbReference type="InterPro" id="IPR011626">
    <property type="entry name" value="Alpha-macroglobulin_TED"/>
</dbReference>
<keyword evidence="2" id="KW-0882">Thioester bond</keyword>
<keyword evidence="7" id="KW-1185">Reference proteome</keyword>
<dbReference type="Gene3D" id="2.60.40.1930">
    <property type="match status" value="1"/>
</dbReference>
<evidence type="ECO:0000256" key="2">
    <source>
        <dbReference type="ARBA" id="ARBA00022966"/>
    </source>
</evidence>
<dbReference type="SUPFAM" id="SSF49410">
    <property type="entry name" value="Alpha-macroglobulin receptor domain"/>
    <property type="match status" value="1"/>
</dbReference>
<dbReference type="AlphaFoldDB" id="A0A7R9PVJ9"/>
<evidence type="ECO:0000259" key="4">
    <source>
        <dbReference type="SMART" id="SM01360"/>
    </source>
</evidence>
<dbReference type="InterPro" id="IPR036595">
    <property type="entry name" value="A-macroglobulin_rcpt-bd_sf"/>
</dbReference>
<evidence type="ECO:0000313" key="6">
    <source>
        <dbReference type="EMBL" id="CAD7622347.1"/>
    </source>
</evidence>
<sequence length="1129" mass="129265">MQPKSEYNVIVSLNNYAGQSNITCELTNELKGFKVSKRSYFDSNNQFQKITLQAGADWPEGDYDLSIISTDGLVNKKQVIQYNYKVFVIMVQTDKAIYKPGQDVQLRAVILDNLLRAVPPDLIEDLKIFILDPQNVPLLEMRRDLGFKTKDQQLYNVNMFNYTNGVTDDITFKLHDASKPGQWTIQVATHSQLENYTFYVDYYTLPMANVTINLPDYVKFDHATLDYSVDVFYTFGKPVDGYVEIKIEDYKACEKLVKIDPDHSWIKNLTLEHGQIKGTLNLQDTKLLFANNCSQITLNISAKAYDKNTDTVYFNYEVLDVIESEIKGEFLNKQLVYRPGKSIINEVTFQVNIPVVDAGKKAQLVVTAEPESNLFLLAIDEAILALKQGNDLSEIRVLNNLKTNVQYKYDTDSFLSTGMVFMTNGQKECKNSKLMSSFDGKEANKIDGYDPDDGGDGDSHNPKTNNAIRKNFRETWIWDRIDIPHGKHRIGIRSTVPDSITSWKVTAFALHPEKGLGLTTNPAYVTVFRPFFLKLNLPYSVKRNETSEFHVLLFNYKNETLDITLDVYQNSTDKHKTMIKIDIYKHVVVDLLMFENDVNKLTTSVKSVLPKDRVVGSELLLMTATTELMTVQWTDKLQGLEQNYSMKFDFSKPTGCCQQRIDFGFPKVYWLDYAIATNRSDQDMKNQAVSDITYTYSLLCWHVVYDGSFVYYEQYNPNGGQDNVVLDKRAAFLWQTAFTLQFMTHVAKYILVDPKSYKDVKNWLKSVQSASGEYIETYRDHDIMSTKSNAYLTAFVHKIMLEANEINPTTDKWLTEVFDRLTDPLDMLSTCLVLNMIKAKNLDHCNEKVDKLMSRDSTGAYWNNDQGKPSLYVTAFGLMLLSERKNKATALEVFKYIITKQKHDGNFHDCVGWCVEQDSLVTVTCMEALTKFHIMLKQYDRVKENVFVTFEIAGSDKQTIHLLPNSQVVQVVEGNATAPEVGIVAEGFGNAKATLMYQYNTNTLIEGGFNITISHTKHNDKYVMLHICTNHKDQDKTTTNNIIEIDLPSGYHYHSENFVWNKDIVDKIEGKEGDTQINVYIKQLTGKQLCIDVPTIESYNVVDRYAVPVKVYPYYDRSNMSVLPYDVDK</sequence>
<dbReference type="EMBL" id="CAJPIZ010001045">
    <property type="protein sequence ID" value="CAG2102777.1"/>
    <property type="molecule type" value="Genomic_DNA"/>
</dbReference>
<dbReference type="PANTHER" id="PTHR11412:SF136">
    <property type="entry name" value="CD109 ANTIGEN"/>
    <property type="match status" value="1"/>
</dbReference>
<dbReference type="OrthoDB" id="9998011at2759"/>
<dbReference type="Gene3D" id="1.50.10.20">
    <property type="match status" value="1"/>
</dbReference>
<proteinExistence type="predicted"/>
<reference evidence="6" key="1">
    <citation type="submission" date="2020-11" db="EMBL/GenBank/DDBJ databases">
        <authorList>
            <person name="Tran Van P."/>
        </authorList>
    </citation>
    <scope>NUCLEOTIDE SEQUENCE</scope>
</reference>
<gene>
    <name evidence="6" type="ORF">OSB1V03_LOCUS2810</name>
</gene>
<dbReference type="InterPro" id="IPR008930">
    <property type="entry name" value="Terpenoid_cyclase/PrenylTrfase"/>
</dbReference>
<feature type="region of interest" description="Disordered" evidence="3">
    <location>
        <begin position="445"/>
        <end position="465"/>
    </location>
</feature>
<dbReference type="InterPro" id="IPR009048">
    <property type="entry name" value="A-macroglobulin_rcpt-bd"/>
</dbReference>
<dbReference type="InterPro" id="IPR050473">
    <property type="entry name" value="A2M/Complement_sys"/>
</dbReference>
<feature type="domain" description="Alpha-2-macroglobulin" evidence="4">
    <location>
        <begin position="475"/>
        <end position="567"/>
    </location>
</feature>
<dbReference type="Pfam" id="PF17791">
    <property type="entry name" value="MG3"/>
    <property type="match status" value="1"/>
</dbReference>
<dbReference type="SMART" id="SM01361">
    <property type="entry name" value="A2M_recep"/>
    <property type="match status" value="1"/>
</dbReference>
<dbReference type="Proteomes" id="UP000759131">
    <property type="component" value="Unassembled WGS sequence"/>
</dbReference>
<evidence type="ECO:0000256" key="1">
    <source>
        <dbReference type="ARBA" id="ARBA00022729"/>
    </source>
</evidence>
<dbReference type="PANTHER" id="PTHR11412">
    <property type="entry name" value="MACROGLOBULIN / COMPLEMENT"/>
    <property type="match status" value="1"/>
</dbReference>
<dbReference type="SUPFAM" id="SSF48239">
    <property type="entry name" value="Terpenoid cyclases/Protein prenyltransferases"/>
    <property type="match status" value="1"/>
</dbReference>
<dbReference type="InterPro" id="IPR013783">
    <property type="entry name" value="Ig-like_fold"/>
</dbReference>
<keyword evidence="1" id="KW-0732">Signal</keyword>
<evidence type="ECO:0000259" key="5">
    <source>
        <dbReference type="SMART" id="SM01361"/>
    </source>
</evidence>
<evidence type="ECO:0000313" key="7">
    <source>
        <dbReference type="Proteomes" id="UP000759131"/>
    </source>
</evidence>
<accession>A0A7R9PVJ9</accession>
<dbReference type="Gene3D" id="2.60.40.690">
    <property type="entry name" value="Alpha-macroglobulin, receptor-binding domain"/>
    <property type="match status" value="1"/>
</dbReference>
<name>A0A7R9PVJ9_9ACAR</name>
<dbReference type="Pfam" id="PF07678">
    <property type="entry name" value="TED_complement"/>
    <property type="match status" value="1"/>
</dbReference>
<dbReference type="SMART" id="SM01360">
    <property type="entry name" value="A2M"/>
    <property type="match status" value="1"/>
</dbReference>